<evidence type="ECO:0000313" key="2">
    <source>
        <dbReference type="Proteomes" id="UP000003163"/>
    </source>
</evidence>
<gene>
    <name evidence="1" type="ORF">EDEG_00824</name>
</gene>
<dbReference type="InParanoid" id="J8ZZI3"/>
<proteinExistence type="predicted"/>
<evidence type="ECO:0000313" key="1">
    <source>
        <dbReference type="EMBL" id="EJW05043.1"/>
    </source>
</evidence>
<dbReference type="VEuPathDB" id="MicrosporidiaDB:EDEG_00824"/>
<dbReference type="AlphaFoldDB" id="J8ZZI3"/>
<protein>
    <submittedName>
        <fullName evidence="1">Uncharacterized protein</fullName>
    </submittedName>
</protein>
<accession>J8ZZI3</accession>
<reference evidence="1 2" key="1">
    <citation type="submission" date="2011-08" db="EMBL/GenBank/DDBJ databases">
        <authorList>
            <person name="Liu Z.J."/>
            <person name="Shi F.L."/>
            <person name="Lu J.Q."/>
            <person name="Li M."/>
            <person name="Wang Z.L."/>
        </authorList>
    </citation>
    <scope>NUCLEOTIDE SEQUENCE [LARGE SCALE GENOMIC DNA]</scope>
    <source>
        <strain evidence="1 2">USNM 41457</strain>
    </source>
</reference>
<keyword evidence="2" id="KW-1185">Reference proteome</keyword>
<reference evidence="2" key="2">
    <citation type="submission" date="2015-07" db="EMBL/GenBank/DDBJ databases">
        <title>Contrasting host-pathogen interactions and genome evolution in two generalist and specialist microsporidian pathogens of mosquitoes.</title>
        <authorList>
            <consortium name="The Broad Institute Genomics Platform"/>
            <consortium name="The Broad Institute Genome Sequencing Center for Infectious Disease"/>
            <person name="Cuomo C.A."/>
            <person name="Sanscrainte N.D."/>
            <person name="Goldberg J.M."/>
            <person name="Heiman D."/>
            <person name="Young S."/>
            <person name="Zeng Q."/>
            <person name="Becnel J.J."/>
            <person name="Birren B.W."/>
        </authorList>
    </citation>
    <scope>NUCLEOTIDE SEQUENCE [LARGE SCALE GENOMIC DNA]</scope>
    <source>
        <strain evidence="2">USNM 41457</strain>
    </source>
</reference>
<dbReference type="Proteomes" id="UP000003163">
    <property type="component" value="Unassembled WGS sequence"/>
</dbReference>
<name>J8ZZI3_EDHAE</name>
<comment type="caution">
    <text evidence="1">The sequence shown here is derived from an EMBL/GenBank/DDBJ whole genome shotgun (WGS) entry which is preliminary data.</text>
</comment>
<organism evidence="1 2">
    <name type="scientific">Edhazardia aedis (strain USNM 41457)</name>
    <name type="common">Microsporidian parasite</name>
    <dbReference type="NCBI Taxonomy" id="1003232"/>
    <lineage>
        <taxon>Eukaryota</taxon>
        <taxon>Fungi</taxon>
        <taxon>Fungi incertae sedis</taxon>
        <taxon>Microsporidia</taxon>
        <taxon>Edhazardia</taxon>
    </lineage>
</organism>
<sequence>MSLKSKTRLEKLKKHNAILETRDSTVRRLFAEELRLGSARMLRRLQVERKCDQYGAQVLVRLRTVCFRFTKHLVSARMHPTEYRNKCACCRKHVEEDVWHFIIECTPLSIIRESITP</sequence>
<dbReference type="EMBL" id="AFBI03000010">
    <property type="protein sequence ID" value="EJW05043.1"/>
    <property type="molecule type" value="Genomic_DNA"/>
</dbReference>
<dbReference type="HOGENOM" id="CLU_2084805_0_0_1"/>